<dbReference type="RefSeq" id="WP_112897786.1">
    <property type="nucleotide sequence ID" value="NZ_CP030750.1"/>
</dbReference>
<protein>
    <recommendedName>
        <fullName evidence="4">SH3 domain-containing protein</fullName>
    </recommendedName>
</protein>
<sequence>MAKNLSRRLIVLATALLGLSGSVHAGAAVLKPGQYDALMLAVTPDRQVEGYYSETLGEGVTRHCTFYLKGQISGDGAVALATWEDQTFPGSLAATGDGVTLTVARGREHPGCVSVLMPEIATGLELSRYAEKPWIALLTVTADKAYLRKQAGSSASKRPYIVKGDVVGVLAFKDGWAKVEFINQDDRSFTGWISQDQYRRLVAPKG</sequence>
<dbReference type="AlphaFoldDB" id="A0AAD0L4D8"/>
<proteinExistence type="predicted"/>
<evidence type="ECO:0000256" key="1">
    <source>
        <dbReference type="SAM" id="SignalP"/>
    </source>
</evidence>
<dbReference type="EMBL" id="CP030750">
    <property type="protein sequence ID" value="AXA24192.1"/>
    <property type="molecule type" value="Genomic_DNA"/>
</dbReference>
<gene>
    <name evidence="2" type="ORF">C1S65_08740</name>
</gene>
<keyword evidence="1" id="KW-0732">Signal</keyword>
<name>A0AAD0L4D8_PSEPU</name>
<evidence type="ECO:0008006" key="4">
    <source>
        <dbReference type="Google" id="ProtNLM"/>
    </source>
</evidence>
<organism evidence="2 3">
    <name type="scientific">Pseudomonas putida</name>
    <name type="common">Arthrobacter siderocapsulatus</name>
    <dbReference type="NCBI Taxonomy" id="303"/>
    <lineage>
        <taxon>Bacteria</taxon>
        <taxon>Pseudomonadati</taxon>
        <taxon>Pseudomonadota</taxon>
        <taxon>Gammaproteobacteria</taxon>
        <taxon>Pseudomonadales</taxon>
        <taxon>Pseudomonadaceae</taxon>
        <taxon>Pseudomonas</taxon>
    </lineage>
</organism>
<evidence type="ECO:0000313" key="2">
    <source>
        <dbReference type="EMBL" id="AXA24192.1"/>
    </source>
</evidence>
<reference evidence="2 3" key="1">
    <citation type="submission" date="2018-06" db="EMBL/GenBank/DDBJ databases">
        <title>The genome of Pseudomonas putida NX-1, a lignin degrader.</title>
        <authorList>
            <person name="Xu Z."/>
        </authorList>
    </citation>
    <scope>NUCLEOTIDE SEQUENCE [LARGE SCALE GENOMIC DNA]</scope>
    <source>
        <strain evidence="2 3">NX-1</strain>
    </source>
</reference>
<dbReference type="Proteomes" id="UP000251617">
    <property type="component" value="Chromosome"/>
</dbReference>
<dbReference type="Gene3D" id="2.30.30.40">
    <property type="entry name" value="SH3 Domains"/>
    <property type="match status" value="1"/>
</dbReference>
<accession>A0AAD0L4D8</accession>
<feature type="signal peptide" evidence="1">
    <location>
        <begin position="1"/>
        <end position="25"/>
    </location>
</feature>
<evidence type="ECO:0000313" key="3">
    <source>
        <dbReference type="Proteomes" id="UP000251617"/>
    </source>
</evidence>
<feature type="chain" id="PRO_5041969945" description="SH3 domain-containing protein" evidence="1">
    <location>
        <begin position="26"/>
        <end position="206"/>
    </location>
</feature>